<sequence length="123" mass="13020">MTTPKIQMFSGYSVRNSGLSETGSSAGRGRNSSRLTVNSPSISAITMSPCCGFLGPVHYQQITILHASLVHRFTAGAQKEGGCRSADAIAVQIQFLLSIISGRRRKTGLATIGKQQSHVTVIA</sequence>
<geneLocation type="plasmid" evidence="1">
    <name>pND12_96</name>
</geneLocation>
<dbReference type="AlphaFoldDB" id="E9LLV4"/>
<reference evidence="1" key="1">
    <citation type="journal article" date="2011" name="Plasmid">
        <title>Comparative genomics and phylogeny of the IncI1 plasmids: a common plasmid type among porcine enterotoxigenic Escherichia coli.</title>
        <authorList>
            <person name="Johnson T.J."/>
            <person name="Shepard S.M."/>
            <person name="Rivet B."/>
            <person name="Danzeisen J.L."/>
            <person name="Carattoli A."/>
        </authorList>
    </citation>
    <scope>NUCLEOTIDE SEQUENCE</scope>
    <source>
        <strain evidence="1">ND12</strain>
        <plasmid evidence="1">pND12_96</plasmid>
    </source>
</reference>
<proteinExistence type="predicted"/>
<accession>E9LLV4</accession>
<name>E9LLV4_ECOLX</name>
<gene>
    <name evidence="1" type="ORF">ND12IncI1_19</name>
</gene>
<evidence type="ECO:0000313" key="1">
    <source>
        <dbReference type="EMBL" id="ADW79587.1"/>
    </source>
</evidence>
<protein>
    <submittedName>
        <fullName evidence="1">Uncharacterized protein</fullName>
    </submittedName>
</protein>
<dbReference type="EMBL" id="HQ114282">
    <property type="protein sequence ID" value="ADW79587.1"/>
    <property type="molecule type" value="Genomic_DNA"/>
</dbReference>
<keyword evidence="1" id="KW-0614">Plasmid</keyword>
<organism evidence="1">
    <name type="scientific">Escherichia coli</name>
    <dbReference type="NCBI Taxonomy" id="562"/>
    <lineage>
        <taxon>Bacteria</taxon>
        <taxon>Pseudomonadati</taxon>
        <taxon>Pseudomonadota</taxon>
        <taxon>Gammaproteobacteria</taxon>
        <taxon>Enterobacterales</taxon>
        <taxon>Enterobacteriaceae</taxon>
        <taxon>Escherichia</taxon>
    </lineage>
</organism>